<proteinExistence type="predicted"/>
<organism evidence="2 3">
    <name type="scientific">Pseudonocardia sulfidoxydans NBRC 16205</name>
    <dbReference type="NCBI Taxonomy" id="1223511"/>
    <lineage>
        <taxon>Bacteria</taxon>
        <taxon>Bacillati</taxon>
        <taxon>Actinomycetota</taxon>
        <taxon>Actinomycetes</taxon>
        <taxon>Pseudonocardiales</taxon>
        <taxon>Pseudonocardiaceae</taxon>
        <taxon>Pseudonocardia</taxon>
    </lineage>
</organism>
<gene>
    <name evidence="2" type="ORF">PSU4_33660</name>
</gene>
<feature type="coiled-coil region" evidence="1">
    <location>
        <begin position="208"/>
        <end position="242"/>
    </location>
</feature>
<dbReference type="AlphaFoldDB" id="A0A511DHY6"/>
<dbReference type="Proteomes" id="UP000321685">
    <property type="component" value="Unassembled WGS sequence"/>
</dbReference>
<dbReference type="RefSeq" id="WP_147109257.1">
    <property type="nucleotide sequence ID" value="NZ_BJVJ01000033.1"/>
</dbReference>
<evidence type="ECO:0000313" key="3">
    <source>
        <dbReference type="Proteomes" id="UP000321685"/>
    </source>
</evidence>
<keyword evidence="3" id="KW-1185">Reference proteome</keyword>
<comment type="caution">
    <text evidence="2">The sequence shown here is derived from an EMBL/GenBank/DDBJ whole genome shotgun (WGS) entry which is preliminary data.</text>
</comment>
<dbReference type="OrthoDB" id="3570195at2"/>
<evidence type="ECO:0000256" key="1">
    <source>
        <dbReference type="SAM" id="Coils"/>
    </source>
</evidence>
<dbReference type="EMBL" id="BJVJ01000033">
    <property type="protein sequence ID" value="GEL24412.1"/>
    <property type="molecule type" value="Genomic_DNA"/>
</dbReference>
<keyword evidence="1" id="KW-0175">Coiled coil</keyword>
<accession>A0A511DHY6</accession>
<reference evidence="2 3" key="1">
    <citation type="submission" date="2019-07" db="EMBL/GenBank/DDBJ databases">
        <title>Whole genome shotgun sequence of Pseudonocardia sulfidoxydans NBRC 16205.</title>
        <authorList>
            <person name="Hosoyama A."/>
            <person name="Uohara A."/>
            <person name="Ohji S."/>
            <person name="Ichikawa N."/>
        </authorList>
    </citation>
    <scope>NUCLEOTIDE SEQUENCE [LARGE SCALE GENOMIC DNA]</scope>
    <source>
        <strain evidence="2 3">NBRC 16205</strain>
    </source>
</reference>
<protein>
    <submittedName>
        <fullName evidence="2">Uncharacterized protein</fullName>
    </submittedName>
</protein>
<name>A0A511DHY6_9PSEU</name>
<sequence>MVWPAARVPREQSDKPLPGFKLAYPMLSADGTATGFSGVTLGRAHVYRAIDDAICVHGSRHSCPSRWCDCGFYCFSDAGAARDLACEPDYRGAVLLEVAVSGRYRRYERGLRYSRQRVRTVELGRCECGRSASVLSDSGTGSLGWRKLLPICSTCVGDRPVLTADGFGRLSGGTITVTAAPTAAGPVAPLPGLAGTESLVGAESPGAVAVLGAELALLQARLDEVQQRLDDLTRTRESDEQEG</sequence>
<evidence type="ECO:0000313" key="2">
    <source>
        <dbReference type="EMBL" id="GEL24412.1"/>
    </source>
</evidence>